<dbReference type="InterPro" id="IPR032675">
    <property type="entry name" value="LRR_dom_sf"/>
</dbReference>
<dbReference type="InterPro" id="IPR001810">
    <property type="entry name" value="F-box_dom"/>
</dbReference>
<feature type="domain" description="F-box" evidence="2">
    <location>
        <begin position="33"/>
        <end position="80"/>
    </location>
</feature>
<dbReference type="CDD" id="cd09917">
    <property type="entry name" value="F-box_SF"/>
    <property type="match status" value="1"/>
</dbReference>
<dbReference type="InParanoid" id="A0A165GMD4"/>
<keyword evidence="4" id="KW-1185">Reference proteome</keyword>
<dbReference type="EMBL" id="KV426042">
    <property type="protein sequence ID" value="KZV90731.1"/>
    <property type="molecule type" value="Genomic_DNA"/>
</dbReference>
<gene>
    <name evidence="3" type="ORF">EXIGLDRAFT_837615</name>
</gene>
<accession>A0A165GMD4</accession>
<dbReference type="AlphaFoldDB" id="A0A165GMD4"/>
<feature type="region of interest" description="Disordered" evidence="1">
    <location>
        <begin position="1"/>
        <end position="36"/>
    </location>
</feature>
<dbReference type="Gene3D" id="3.80.10.10">
    <property type="entry name" value="Ribonuclease Inhibitor"/>
    <property type="match status" value="1"/>
</dbReference>
<dbReference type="SUPFAM" id="SSF81383">
    <property type="entry name" value="F-box domain"/>
    <property type="match status" value="1"/>
</dbReference>
<dbReference type="Proteomes" id="UP000077266">
    <property type="component" value="Unassembled WGS sequence"/>
</dbReference>
<dbReference type="SMART" id="SM00256">
    <property type="entry name" value="FBOX"/>
    <property type="match status" value="1"/>
</dbReference>
<dbReference type="Pfam" id="PF12937">
    <property type="entry name" value="F-box-like"/>
    <property type="match status" value="1"/>
</dbReference>
<dbReference type="OrthoDB" id="3155440at2759"/>
<name>A0A165GMD4_EXIGL</name>
<reference evidence="3 4" key="1">
    <citation type="journal article" date="2016" name="Mol. Biol. Evol.">
        <title>Comparative Genomics of Early-Diverging Mushroom-Forming Fungi Provides Insights into the Origins of Lignocellulose Decay Capabilities.</title>
        <authorList>
            <person name="Nagy L.G."/>
            <person name="Riley R."/>
            <person name="Tritt A."/>
            <person name="Adam C."/>
            <person name="Daum C."/>
            <person name="Floudas D."/>
            <person name="Sun H."/>
            <person name="Yadav J.S."/>
            <person name="Pangilinan J."/>
            <person name="Larsson K.H."/>
            <person name="Matsuura K."/>
            <person name="Barry K."/>
            <person name="Labutti K."/>
            <person name="Kuo R."/>
            <person name="Ohm R.A."/>
            <person name="Bhattacharya S.S."/>
            <person name="Shirouzu T."/>
            <person name="Yoshinaga Y."/>
            <person name="Martin F.M."/>
            <person name="Grigoriev I.V."/>
            <person name="Hibbett D.S."/>
        </authorList>
    </citation>
    <scope>NUCLEOTIDE SEQUENCE [LARGE SCALE GENOMIC DNA]</scope>
    <source>
        <strain evidence="3 4">HHB12029</strain>
    </source>
</reference>
<sequence length="519" mass="57925">MNRLERYSSALPVLPPDLKSPRCHISPPSPPRPDYTTRLSPELLTPIFSYFHPTELGTLALVCRRWRDIVHHTPTLWSSLDVTATLWRPEFFRLVLGRTKTTVELDIVLATSSHNHDDFHAEARIVGGYLKALKPYMGRVRRLEMQGAVSAGELLEVLGSRAPVLRHLALWPLLLDGDVTSIDLPASILGGSPGILESLTLGGGFDQQSVFPPAFHGLTRLSWYADSLGSATLRAVLRDCPALRKLVLRINHYSSDNLPPAMHHLEHLTIYQPVTRSLLQELSHESIPLVSIASSGSNDDILSEEPYASWTSLSHHKFDSLSLMMGDLNPPSQSLLHIRYRAPGGIDRRASLLHLLAMDVLRGKYTFDHSSITKLDIQDGCWPTALLLLAPNVKEVVLSLDWVPWLRPLPDSEAQCTMFGKDVPRFKIGGTLPKLEKLSIRASFVEGICIDLPASHLLACLDHHHRNLELLLGEGVRLVGPDRVIRELHQRFTRVSPPTALVGLAETETSTWWADNWEK</sequence>
<protein>
    <recommendedName>
        <fullName evidence="2">F-box domain-containing protein</fullName>
    </recommendedName>
</protein>
<organism evidence="3 4">
    <name type="scientific">Exidia glandulosa HHB12029</name>
    <dbReference type="NCBI Taxonomy" id="1314781"/>
    <lineage>
        <taxon>Eukaryota</taxon>
        <taxon>Fungi</taxon>
        <taxon>Dikarya</taxon>
        <taxon>Basidiomycota</taxon>
        <taxon>Agaricomycotina</taxon>
        <taxon>Agaricomycetes</taxon>
        <taxon>Auriculariales</taxon>
        <taxon>Exidiaceae</taxon>
        <taxon>Exidia</taxon>
    </lineage>
</organism>
<evidence type="ECO:0000259" key="2">
    <source>
        <dbReference type="PROSITE" id="PS50181"/>
    </source>
</evidence>
<dbReference type="Gene3D" id="1.20.1280.50">
    <property type="match status" value="1"/>
</dbReference>
<dbReference type="InterPro" id="IPR036047">
    <property type="entry name" value="F-box-like_dom_sf"/>
</dbReference>
<evidence type="ECO:0000256" key="1">
    <source>
        <dbReference type="SAM" id="MobiDB-lite"/>
    </source>
</evidence>
<dbReference type="PROSITE" id="PS50181">
    <property type="entry name" value="FBOX"/>
    <property type="match status" value="1"/>
</dbReference>
<proteinExistence type="predicted"/>
<evidence type="ECO:0000313" key="4">
    <source>
        <dbReference type="Proteomes" id="UP000077266"/>
    </source>
</evidence>
<evidence type="ECO:0000313" key="3">
    <source>
        <dbReference type="EMBL" id="KZV90731.1"/>
    </source>
</evidence>
<dbReference type="SUPFAM" id="SSF52047">
    <property type="entry name" value="RNI-like"/>
    <property type="match status" value="1"/>
</dbReference>